<evidence type="ECO:0000256" key="13">
    <source>
        <dbReference type="ARBA" id="ARBA00047872"/>
    </source>
</evidence>
<sequence>MLIVKKFGGTSVANRERILHVAKRCKKEYEKGNDVVVVLSAMGDVTDQLIDKAKEINETPSEREMDMLFTIGEQMSVALMAMALEGLGVPAVSLNAFQAKIHTTSVHGDAKITHIETERIREELAQKKIVIVTGFQGIDENDDYTTLGRGGSDTTAVALAAALQADACEIYTDVDGVYTADPRKVPTARKLDEISYDDMLHMALNGAQVLHSRCVELAKKFEIPLVVRSSMNEREGTVVREKTVCPCR</sequence>
<dbReference type="InterPro" id="IPR018042">
    <property type="entry name" value="Aspartate_kinase_CS"/>
</dbReference>
<dbReference type="FunFam" id="3.40.1160.10:FF:000002">
    <property type="entry name" value="Aspartokinase"/>
    <property type="match status" value="1"/>
</dbReference>
<dbReference type="NCBIfam" id="TIGR00657">
    <property type="entry name" value="asp_kinases"/>
    <property type="match status" value="1"/>
</dbReference>
<dbReference type="EC" id="2.7.2.4" evidence="14"/>
<evidence type="ECO:0000256" key="11">
    <source>
        <dbReference type="ARBA" id="ARBA00022915"/>
    </source>
</evidence>
<evidence type="ECO:0000256" key="12">
    <source>
        <dbReference type="ARBA" id="ARBA00023154"/>
    </source>
</evidence>
<dbReference type="GO" id="GO:0005829">
    <property type="term" value="C:cytosol"/>
    <property type="evidence" value="ECO:0007669"/>
    <property type="project" value="TreeGrafter"/>
</dbReference>
<evidence type="ECO:0000256" key="8">
    <source>
        <dbReference type="ARBA" id="ARBA00022741"/>
    </source>
</evidence>
<keyword evidence="12" id="KW-0457">Lysine biosynthesis</keyword>
<evidence type="ECO:0000256" key="15">
    <source>
        <dbReference type="RuleBase" id="RU004249"/>
    </source>
</evidence>
<evidence type="ECO:0000256" key="6">
    <source>
        <dbReference type="ARBA" id="ARBA00022605"/>
    </source>
</evidence>
<dbReference type="PANTHER" id="PTHR21499:SF3">
    <property type="entry name" value="ASPARTOKINASE"/>
    <property type="match status" value="1"/>
</dbReference>
<dbReference type="GO" id="GO:0004072">
    <property type="term" value="F:aspartate kinase activity"/>
    <property type="evidence" value="ECO:0007669"/>
    <property type="project" value="UniProtKB-EC"/>
</dbReference>
<evidence type="ECO:0000256" key="14">
    <source>
        <dbReference type="RuleBase" id="RU003448"/>
    </source>
</evidence>
<dbReference type="Gene3D" id="3.40.1160.10">
    <property type="entry name" value="Acetylglutamate kinase-like"/>
    <property type="match status" value="1"/>
</dbReference>
<keyword evidence="11" id="KW-0220">Diaminopimelate biosynthesis</keyword>
<dbReference type="Proteomes" id="UP000287361">
    <property type="component" value="Unassembled WGS sequence"/>
</dbReference>
<dbReference type="InterPro" id="IPR001341">
    <property type="entry name" value="Asp_kinase"/>
</dbReference>
<dbReference type="UniPathway" id="UPA00050">
    <property type="reaction ID" value="UER00461"/>
</dbReference>
<comment type="pathway">
    <text evidence="4 15">Amino-acid biosynthesis; L-threonine biosynthesis; L-threonine from L-aspartate: step 1/5.</text>
</comment>
<keyword evidence="18" id="KW-1185">Reference proteome</keyword>
<evidence type="ECO:0000313" key="17">
    <source>
        <dbReference type="EMBL" id="GCB28366.1"/>
    </source>
</evidence>
<dbReference type="InterPro" id="IPR041740">
    <property type="entry name" value="AKii-LysC-BS"/>
</dbReference>
<evidence type="ECO:0000313" key="18">
    <source>
        <dbReference type="Proteomes" id="UP000287361"/>
    </source>
</evidence>
<dbReference type="GO" id="GO:0009090">
    <property type="term" value="P:homoserine biosynthetic process"/>
    <property type="evidence" value="ECO:0007669"/>
    <property type="project" value="TreeGrafter"/>
</dbReference>
<keyword evidence="8" id="KW-0547">Nucleotide-binding</keyword>
<name>A0A401LA22_9FIRM</name>
<dbReference type="NCBIfam" id="NF005155">
    <property type="entry name" value="PRK06635.1-4"/>
    <property type="match status" value="1"/>
</dbReference>
<comment type="pathway">
    <text evidence="2 15">Amino-acid biosynthesis; L-lysine biosynthesis via DAP pathway; (S)-tetrahydrodipicolinate from L-aspartate: step 1/4.</text>
</comment>
<comment type="pathway">
    <text evidence="3 15">Amino-acid biosynthesis; L-methionine biosynthesis via de novo pathway; L-homoserine from L-aspartate: step 1/3.</text>
</comment>
<evidence type="ECO:0000256" key="9">
    <source>
        <dbReference type="ARBA" id="ARBA00022777"/>
    </source>
</evidence>
<evidence type="ECO:0000256" key="5">
    <source>
        <dbReference type="ARBA" id="ARBA00010122"/>
    </source>
</evidence>
<dbReference type="UniPathway" id="UPA00034">
    <property type="reaction ID" value="UER00015"/>
</dbReference>
<evidence type="ECO:0000259" key="16">
    <source>
        <dbReference type="Pfam" id="PF00696"/>
    </source>
</evidence>
<protein>
    <recommendedName>
        <fullName evidence="14">Aspartokinase</fullName>
        <ecNumber evidence="14">2.7.2.4</ecNumber>
    </recommendedName>
</protein>
<dbReference type="SUPFAM" id="SSF53633">
    <property type="entry name" value="Carbamate kinase-like"/>
    <property type="match status" value="1"/>
</dbReference>
<evidence type="ECO:0000256" key="1">
    <source>
        <dbReference type="ARBA" id="ARBA00003121"/>
    </source>
</evidence>
<comment type="caution">
    <text evidence="17">The sequence shown here is derived from an EMBL/GenBank/DDBJ whole genome shotgun (WGS) entry which is preliminary data.</text>
</comment>
<dbReference type="PROSITE" id="PS00324">
    <property type="entry name" value="ASPARTOKINASE"/>
    <property type="match status" value="1"/>
</dbReference>
<comment type="similarity">
    <text evidence="5 14">Belongs to the aspartokinase family.</text>
</comment>
<dbReference type="InterPro" id="IPR001048">
    <property type="entry name" value="Asp/Glu/Uridylate_kinase"/>
</dbReference>
<evidence type="ECO:0000256" key="10">
    <source>
        <dbReference type="ARBA" id="ARBA00022840"/>
    </source>
</evidence>
<proteinExistence type="inferred from homology"/>
<dbReference type="InterPro" id="IPR036393">
    <property type="entry name" value="AceGlu_kinase-like_sf"/>
</dbReference>
<dbReference type="EMBL" id="BHVZ01000001">
    <property type="protein sequence ID" value="GCB28366.1"/>
    <property type="molecule type" value="Genomic_DNA"/>
</dbReference>
<gene>
    <name evidence="17" type="ORF">KGMB03357_00270</name>
</gene>
<accession>A0A401LA22</accession>
<evidence type="ECO:0000256" key="7">
    <source>
        <dbReference type="ARBA" id="ARBA00022679"/>
    </source>
</evidence>
<evidence type="ECO:0000256" key="2">
    <source>
        <dbReference type="ARBA" id="ARBA00004766"/>
    </source>
</evidence>
<evidence type="ECO:0000256" key="3">
    <source>
        <dbReference type="ARBA" id="ARBA00004986"/>
    </source>
</evidence>
<dbReference type="Pfam" id="PF00696">
    <property type="entry name" value="AA_kinase"/>
    <property type="match status" value="1"/>
</dbReference>
<dbReference type="CDD" id="cd04261">
    <property type="entry name" value="AAK_AKii-LysC-BS"/>
    <property type="match status" value="1"/>
</dbReference>
<dbReference type="UniPathway" id="UPA00051">
    <property type="reaction ID" value="UER00462"/>
</dbReference>
<keyword evidence="9 14" id="KW-0418">Kinase</keyword>
<organism evidence="17 18">
    <name type="scientific">Anaerotignum faecicola</name>
    <dbReference type="NCBI Taxonomy" id="2358141"/>
    <lineage>
        <taxon>Bacteria</taxon>
        <taxon>Bacillati</taxon>
        <taxon>Bacillota</taxon>
        <taxon>Clostridia</taxon>
        <taxon>Lachnospirales</taxon>
        <taxon>Anaerotignaceae</taxon>
        <taxon>Anaerotignum</taxon>
    </lineage>
</organism>
<feature type="domain" description="Aspartate/glutamate/uridylate kinase" evidence="16">
    <location>
        <begin position="1"/>
        <end position="229"/>
    </location>
</feature>
<keyword evidence="10" id="KW-0067">ATP-binding</keyword>
<reference evidence="17 18" key="1">
    <citation type="submission" date="2018-10" db="EMBL/GenBank/DDBJ databases">
        <title>Draft Genome Sequence of Anaerotignum sp. KCTC 15736.</title>
        <authorList>
            <person name="Choi S.H."/>
            <person name="Kim J.S."/>
            <person name="Kang S.W."/>
            <person name="Lee J.S."/>
            <person name="Park S.H."/>
        </authorList>
    </citation>
    <scope>NUCLEOTIDE SEQUENCE [LARGE SCALE GENOMIC DNA]</scope>
    <source>
        <strain evidence="17 18">KCTC 15736</strain>
    </source>
</reference>
<evidence type="ECO:0000256" key="4">
    <source>
        <dbReference type="ARBA" id="ARBA00005139"/>
    </source>
</evidence>
<dbReference type="PANTHER" id="PTHR21499">
    <property type="entry name" value="ASPARTATE KINASE"/>
    <property type="match status" value="1"/>
</dbReference>
<keyword evidence="7 14" id="KW-0808">Transferase</keyword>
<dbReference type="GO" id="GO:0005524">
    <property type="term" value="F:ATP binding"/>
    <property type="evidence" value="ECO:0007669"/>
    <property type="project" value="UniProtKB-KW"/>
</dbReference>
<keyword evidence="6 15" id="KW-0028">Amino-acid biosynthesis</keyword>
<dbReference type="GO" id="GO:0019877">
    <property type="term" value="P:diaminopimelate biosynthetic process"/>
    <property type="evidence" value="ECO:0007669"/>
    <property type="project" value="UniProtKB-KW"/>
</dbReference>
<dbReference type="OrthoDB" id="9799110at2"/>
<dbReference type="GO" id="GO:0009089">
    <property type="term" value="P:lysine biosynthetic process via diaminopimelate"/>
    <property type="evidence" value="ECO:0007669"/>
    <property type="project" value="UniProtKB-UniPathway"/>
</dbReference>
<comment type="catalytic activity">
    <reaction evidence="13 14">
        <text>L-aspartate + ATP = 4-phospho-L-aspartate + ADP</text>
        <dbReference type="Rhea" id="RHEA:23776"/>
        <dbReference type="ChEBI" id="CHEBI:29991"/>
        <dbReference type="ChEBI" id="CHEBI:30616"/>
        <dbReference type="ChEBI" id="CHEBI:57535"/>
        <dbReference type="ChEBI" id="CHEBI:456216"/>
        <dbReference type="EC" id="2.7.2.4"/>
    </reaction>
</comment>
<comment type="function">
    <text evidence="1">Catalyzes the phosphorylation of the beta-carboxyl group of aspartic acid with ATP to yield 4-phospho-L-aspartate, which is involved in the branched biosynthetic pathway leading to the biosynthesis of amino acids threonine, isoleucine and methionine.</text>
</comment>
<dbReference type="GO" id="GO:0009088">
    <property type="term" value="P:threonine biosynthetic process"/>
    <property type="evidence" value="ECO:0007669"/>
    <property type="project" value="UniProtKB-UniPathway"/>
</dbReference>
<dbReference type="AlphaFoldDB" id="A0A401LA22"/>